<comment type="caution">
    <text evidence="6">The sequence shown here is derived from an EMBL/GenBank/DDBJ whole genome shotgun (WGS) entry which is preliminary data.</text>
</comment>
<dbReference type="GO" id="GO:0030288">
    <property type="term" value="C:outer membrane-bounded periplasmic space"/>
    <property type="evidence" value="ECO:0007669"/>
    <property type="project" value="TreeGrafter"/>
</dbReference>
<dbReference type="PANTHER" id="PTHR30404">
    <property type="entry name" value="N-ACETYLMURAMOYL-L-ALANINE AMIDASE"/>
    <property type="match status" value="1"/>
</dbReference>
<evidence type="ECO:0000259" key="5">
    <source>
        <dbReference type="SMART" id="SM00646"/>
    </source>
</evidence>
<evidence type="ECO:0000256" key="4">
    <source>
        <dbReference type="SAM" id="SignalP"/>
    </source>
</evidence>
<dbReference type="PANTHER" id="PTHR30404:SF0">
    <property type="entry name" value="N-ACETYLMURAMOYL-L-ALANINE AMIDASE AMIC"/>
    <property type="match status" value="1"/>
</dbReference>
<feature type="chain" id="PRO_5032774711" description="N-acetylmuramoyl-L-alanine amidase" evidence="4">
    <location>
        <begin position="21"/>
        <end position="393"/>
    </location>
</feature>
<evidence type="ECO:0000313" key="6">
    <source>
        <dbReference type="EMBL" id="MBB3064479.1"/>
    </source>
</evidence>
<dbReference type="SMART" id="SM00646">
    <property type="entry name" value="Ami_3"/>
    <property type="match status" value="1"/>
</dbReference>
<feature type="domain" description="MurNAc-LAA" evidence="5">
    <location>
        <begin position="229"/>
        <end position="383"/>
    </location>
</feature>
<accession>A0A839SR93</accession>
<dbReference type="Gene3D" id="3.40.630.40">
    <property type="entry name" value="Zn-dependent exopeptidases"/>
    <property type="match status" value="1"/>
</dbReference>
<dbReference type="AlphaFoldDB" id="A0A839SR93"/>
<keyword evidence="4" id="KW-0732">Signal</keyword>
<dbReference type="Proteomes" id="UP000581135">
    <property type="component" value="Unassembled WGS sequence"/>
</dbReference>
<dbReference type="CDD" id="cd02696">
    <property type="entry name" value="MurNAc-LAA"/>
    <property type="match status" value="1"/>
</dbReference>
<evidence type="ECO:0000313" key="7">
    <source>
        <dbReference type="Proteomes" id="UP000581135"/>
    </source>
</evidence>
<dbReference type="GO" id="GO:0008745">
    <property type="term" value="F:N-acetylmuramoyl-L-alanine amidase activity"/>
    <property type="evidence" value="ECO:0007669"/>
    <property type="project" value="UniProtKB-EC"/>
</dbReference>
<feature type="signal peptide" evidence="4">
    <location>
        <begin position="1"/>
        <end position="20"/>
    </location>
</feature>
<gene>
    <name evidence="6" type="ORF">FHR98_000751</name>
</gene>
<keyword evidence="3 6" id="KW-0378">Hydrolase</keyword>
<protein>
    <recommendedName>
        <fullName evidence="2">N-acetylmuramoyl-L-alanine amidase</fullName>
        <ecNumber evidence="2">3.5.1.28</ecNumber>
    </recommendedName>
</protein>
<comment type="catalytic activity">
    <reaction evidence="1">
        <text>Hydrolyzes the link between N-acetylmuramoyl residues and L-amino acid residues in certain cell-wall glycopeptides.</text>
        <dbReference type="EC" id="3.5.1.28"/>
    </reaction>
</comment>
<evidence type="ECO:0000256" key="3">
    <source>
        <dbReference type="ARBA" id="ARBA00022801"/>
    </source>
</evidence>
<proteinExistence type="predicted"/>
<evidence type="ECO:0000256" key="2">
    <source>
        <dbReference type="ARBA" id="ARBA00011901"/>
    </source>
</evidence>
<dbReference type="InterPro" id="IPR021731">
    <property type="entry name" value="AMIN_dom"/>
</dbReference>
<dbReference type="InterPro" id="IPR002508">
    <property type="entry name" value="MurNAc-LAA_cat"/>
</dbReference>
<dbReference type="InterPro" id="IPR050695">
    <property type="entry name" value="N-acetylmuramoyl_amidase_3"/>
</dbReference>
<dbReference type="EMBL" id="JACHXA010000002">
    <property type="protein sequence ID" value="MBB3064479.1"/>
    <property type="molecule type" value="Genomic_DNA"/>
</dbReference>
<organism evidence="6 7">
    <name type="scientific">Limibacillus halophilus</name>
    <dbReference type="NCBI Taxonomy" id="1579333"/>
    <lineage>
        <taxon>Bacteria</taxon>
        <taxon>Pseudomonadati</taxon>
        <taxon>Pseudomonadota</taxon>
        <taxon>Alphaproteobacteria</taxon>
        <taxon>Rhodospirillales</taxon>
        <taxon>Rhodovibrionaceae</taxon>
        <taxon>Limibacillus</taxon>
    </lineage>
</organism>
<name>A0A839SR93_9PROT</name>
<dbReference type="RefSeq" id="WP_221205714.1">
    <property type="nucleotide sequence ID" value="NZ_JACHXA010000002.1"/>
</dbReference>
<evidence type="ECO:0000256" key="1">
    <source>
        <dbReference type="ARBA" id="ARBA00001561"/>
    </source>
</evidence>
<dbReference type="Pfam" id="PF11741">
    <property type="entry name" value="AMIN"/>
    <property type="match status" value="1"/>
</dbReference>
<reference evidence="6 7" key="1">
    <citation type="submission" date="2020-08" db="EMBL/GenBank/DDBJ databases">
        <title>Genomic Encyclopedia of Type Strains, Phase III (KMG-III): the genomes of soil and plant-associated and newly described type strains.</title>
        <authorList>
            <person name="Whitman W."/>
        </authorList>
    </citation>
    <scope>NUCLEOTIDE SEQUENCE [LARGE SCALE GENOMIC DNA]</scope>
    <source>
        <strain evidence="6 7">CECT 8803</strain>
    </source>
</reference>
<dbReference type="EC" id="3.5.1.28" evidence="2"/>
<dbReference type="SUPFAM" id="SSF53187">
    <property type="entry name" value="Zn-dependent exopeptidases"/>
    <property type="match status" value="1"/>
</dbReference>
<dbReference type="GO" id="GO:0009253">
    <property type="term" value="P:peptidoglycan catabolic process"/>
    <property type="evidence" value="ECO:0007669"/>
    <property type="project" value="InterPro"/>
</dbReference>
<keyword evidence="7" id="KW-1185">Reference proteome</keyword>
<sequence length="393" mass="43487">MVRILLLLLVFLFAIPLANAKPSVSDIRIGVHPDKTRFVLELSEEPAYRVFTLPRPYRVVVDLPELEWNLPQEMAQQQGGLIKTLRYGLFAPGTSRVVLDSQGPLEIISVFLLPPNETSKHRLVIDMKPVAANAFAATQQPYTSSKPLPKPKAVVVRSNDGVKDSRVTIVLDPGHGGVDPGTIGVSGIYEKEVVLTFTRDLKEALDATGRYNVLLTRDRDIFVKLADRRETARQAGADLFISIHADAHSDRSLRGSSVYTLSETSSDEVAAQLAATENKADLIAGVELEGQPDEVSSILLDLTQRETMNLSAQFATMLVEELKGKTRLLGNTHRFAGFVVLKAHDVPSLLIELGFLSNSDDEQRLRSQAERKKLVTSIASAVDRYFFWQQSMR</sequence>
<dbReference type="Pfam" id="PF01520">
    <property type="entry name" value="Amidase_3"/>
    <property type="match status" value="1"/>
</dbReference>
<dbReference type="Gene3D" id="2.60.40.3500">
    <property type="match status" value="1"/>
</dbReference>